<dbReference type="EMBL" id="KQ993811">
    <property type="protein sequence ID" value="KZV48814.1"/>
    <property type="molecule type" value="Genomic_DNA"/>
</dbReference>
<dbReference type="CDD" id="cd19821">
    <property type="entry name" value="Bbox1_BBX-like"/>
    <property type="match status" value="1"/>
</dbReference>
<dbReference type="OrthoDB" id="153872at2759"/>
<dbReference type="PANTHER" id="PTHR31717">
    <property type="entry name" value="ZINC FINGER PROTEIN CONSTANS-LIKE 10"/>
    <property type="match status" value="1"/>
</dbReference>
<protein>
    <recommendedName>
        <fullName evidence="5">B box-type domain-containing protein</fullName>
    </recommendedName>
</protein>
<accession>A0A2Z7CVU5</accession>
<dbReference type="Pfam" id="PF00643">
    <property type="entry name" value="zf-B_box"/>
    <property type="match status" value="1"/>
</dbReference>
<evidence type="ECO:0000256" key="4">
    <source>
        <dbReference type="PROSITE-ProRule" id="PRU00024"/>
    </source>
</evidence>
<keyword evidence="1" id="KW-0479">Metal-binding</keyword>
<dbReference type="AlphaFoldDB" id="A0A2Z7CVU5"/>
<name>A0A2Z7CVU5_9LAMI</name>
<evidence type="ECO:0000313" key="7">
    <source>
        <dbReference type="Proteomes" id="UP000250235"/>
    </source>
</evidence>
<organism evidence="6 7">
    <name type="scientific">Dorcoceras hygrometricum</name>
    <dbReference type="NCBI Taxonomy" id="472368"/>
    <lineage>
        <taxon>Eukaryota</taxon>
        <taxon>Viridiplantae</taxon>
        <taxon>Streptophyta</taxon>
        <taxon>Embryophyta</taxon>
        <taxon>Tracheophyta</taxon>
        <taxon>Spermatophyta</taxon>
        <taxon>Magnoliopsida</taxon>
        <taxon>eudicotyledons</taxon>
        <taxon>Gunneridae</taxon>
        <taxon>Pentapetalae</taxon>
        <taxon>asterids</taxon>
        <taxon>lamiids</taxon>
        <taxon>Lamiales</taxon>
        <taxon>Gesneriaceae</taxon>
        <taxon>Didymocarpoideae</taxon>
        <taxon>Trichosporeae</taxon>
        <taxon>Loxocarpinae</taxon>
        <taxon>Dorcoceras</taxon>
    </lineage>
</organism>
<reference evidence="6 7" key="1">
    <citation type="journal article" date="2015" name="Proc. Natl. Acad. Sci. U.S.A.">
        <title>The resurrection genome of Boea hygrometrica: A blueprint for survival of dehydration.</title>
        <authorList>
            <person name="Xiao L."/>
            <person name="Yang G."/>
            <person name="Zhang L."/>
            <person name="Yang X."/>
            <person name="Zhao S."/>
            <person name="Ji Z."/>
            <person name="Zhou Q."/>
            <person name="Hu M."/>
            <person name="Wang Y."/>
            <person name="Chen M."/>
            <person name="Xu Y."/>
            <person name="Jin H."/>
            <person name="Xiao X."/>
            <person name="Hu G."/>
            <person name="Bao F."/>
            <person name="Hu Y."/>
            <person name="Wan P."/>
            <person name="Li L."/>
            <person name="Deng X."/>
            <person name="Kuang T."/>
            <person name="Xiang C."/>
            <person name="Zhu J.K."/>
            <person name="Oliver M.J."/>
            <person name="He Y."/>
        </authorList>
    </citation>
    <scope>NUCLEOTIDE SEQUENCE [LARGE SCALE GENOMIC DNA]</scope>
    <source>
        <strain evidence="7">cv. XS01</strain>
    </source>
</reference>
<dbReference type="PROSITE" id="PS50119">
    <property type="entry name" value="ZF_BBOX"/>
    <property type="match status" value="1"/>
</dbReference>
<feature type="domain" description="B box-type" evidence="5">
    <location>
        <begin position="1"/>
        <end position="47"/>
    </location>
</feature>
<dbReference type="InterPro" id="IPR000315">
    <property type="entry name" value="Znf_B-box"/>
</dbReference>
<proteinExistence type="predicted"/>
<gene>
    <name evidence="6" type="ORF">F511_24127</name>
</gene>
<dbReference type="SMART" id="SM00336">
    <property type="entry name" value="BBOX"/>
    <property type="match status" value="1"/>
</dbReference>
<keyword evidence="2 4" id="KW-0863">Zinc-finger</keyword>
<evidence type="ECO:0000256" key="3">
    <source>
        <dbReference type="ARBA" id="ARBA00022833"/>
    </source>
</evidence>
<evidence type="ECO:0000256" key="1">
    <source>
        <dbReference type="ARBA" id="ARBA00022723"/>
    </source>
</evidence>
<evidence type="ECO:0000313" key="6">
    <source>
        <dbReference type="EMBL" id="KZV48814.1"/>
    </source>
</evidence>
<dbReference type="GO" id="GO:0008270">
    <property type="term" value="F:zinc ion binding"/>
    <property type="evidence" value="ECO:0007669"/>
    <property type="project" value="UniProtKB-KW"/>
</dbReference>
<dbReference type="Proteomes" id="UP000250235">
    <property type="component" value="Unassembled WGS sequence"/>
</dbReference>
<sequence>MEPRICELCDGEATVFCPSDAAYLCWACDAKVHQANFLVARHFRHPLVNGQSGNDDLDSLSSSNSSSKEYSFAGRKKSCSSSRPPVDYFKTEDIFLNWVGKLGVGGDRGAEGIGCRAFDVCSDRWNAWPLRLSLAASLCLGLRAKSAMTSQALKRLEQFSGVPAKLILAADSKLKGAALIGGRRRRRVELEEGWAEC</sequence>
<keyword evidence="3" id="KW-0862">Zinc</keyword>
<keyword evidence="7" id="KW-1185">Reference proteome</keyword>
<dbReference type="InterPro" id="IPR049808">
    <property type="entry name" value="CONSTANS-like_Bbox1"/>
</dbReference>
<dbReference type="PANTHER" id="PTHR31717:SF142">
    <property type="entry name" value="B-BOX DOMAIN PROTEIN 30-RELATED"/>
    <property type="match status" value="1"/>
</dbReference>
<evidence type="ECO:0000256" key="2">
    <source>
        <dbReference type="ARBA" id="ARBA00022771"/>
    </source>
</evidence>
<evidence type="ECO:0000259" key="5">
    <source>
        <dbReference type="PROSITE" id="PS50119"/>
    </source>
</evidence>